<feature type="domain" description="AMP-dependent synthetase/ligase" evidence="1">
    <location>
        <begin position="33"/>
        <end position="465"/>
    </location>
</feature>
<sequence>MAAAMHEQEKINRAQAINYDEVQAIPEVWPIVAERHGDVVALLDPHTSPQTSYTYRQLAADIKRFAAGLQTLGVQPGEKVAIFSENRPQWLVADQGIMTAGAIDAVRGANAEKSELLYILQHSDSIGLVVQDLAVLSKLADSLANKNLRFIILLTDEVAEINADLGGARLLNFSEVMGLGGELTPVEFARGNTATLMYTSGTSGSPKGVMLSQANLLSQIAGACSVVSVGPGKKVMSILPIWHCYERSFEYFTLSQGCTQIYTNIRYVKQDLKAHSPQYMVAVPRLWESIYEGVQKQFRDQPEGKQKLVQFFISQSLQYIKAKRSLSGLNLDNLNSSSADKLIAALKLIYLWPLHRLGDAIVYSKVREALGGQVDYLVSGGGSIADYLEDFYELAGIEILGGYGLTETSPITHVRRPWRNLRGADGQAVPGTEAAIVDLEKRQPVPIGTPGLVLLRGPQIMQGYYKNPEATQKAIDSDGWFDSGDLGQITPWGDLIITGRAKDTIVLTNGENIEPTPIENACLRSPYIDQIMLVGQDQKALGALIVPSMELLEKWAAAQGVTPDLQSEAVRSLYKQELKREVANRPGYRADDRIASFALVAEPFTVENGLLTQTMKVKKNQVGDRYRELIDGLFS</sequence>
<reference evidence="2 3" key="2">
    <citation type="submission" date="2018-06" db="EMBL/GenBank/DDBJ databases">
        <title>Metagenomic assembly of (sub)arctic Cyanobacteria and their associated microbiome from non-axenic cultures.</title>
        <authorList>
            <person name="Baurain D."/>
        </authorList>
    </citation>
    <scope>NUCLEOTIDE SEQUENCE [LARGE SCALE GENOMIC DNA]</scope>
    <source>
        <strain evidence="2">ULC129bin1</strain>
    </source>
</reference>
<evidence type="ECO:0000259" key="1">
    <source>
        <dbReference type="Pfam" id="PF00501"/>
    </source>
</evidence>
<dbReference type="PROSITE" id="PS00455">
    <property type="entry name" value="AMP_BINDING"/>
    <property type="match status" value="1"/>
</dbReference>
<dbReference type="PANTHER" id="PTHR43813:SF1">
    <property type="entry name" value="ACYL-ACTIVATING ENZYME 16, CHLOROPLASTIC-RELATED"/>
    <property type="match status" value="1"/>
</dbReference>
<dbReference type="InterPro" id="IPR042099">
    <property type="entry name" value="ANL_N_sf"/>
</dbReference>
<dbReference type="Pfam" id="PF00501">
    <property type="entry name" value="AMP-binding"/>
    <property type="match status" value="1"/>
</dbReference>
<evidence type="ECO:0000313" key="3">
    <source>
        <dbReference type="Proteomes" id="UP000249354"/>
    </source>
</evidence>
<organism evidence="2 3">
    <name type="scientific">Leptolyngbya foveolarum</name>
    <dbReference type="NCBI Taxonomy" id="47253"/>
    <lineage>
        <taxon>Bacteria</taxon>
        <taxon>Bacillati</taxon>
        <taxon>Cyanobacteriota</taxon>
        <taxon>Cyanophyceae</taxon>
        <taxon>Leptolyngbyales</taxon>
        <taxon>Leptolyngbyaceae</taxon>
        <taxon>Leptolyngbya group</taxon>
        <taxon>Leptolyngbya</taxon>
    </lineage>
</organism>
<reference evidence="3" key="1">
    <citation type="submission" date="2018-04" db="EMBL/GenBank/DDBJ databases">
        <authorList>
            <person name="Cornet L."/>
        </authorList>
    </citation>
    <scope>NUCLEOTIDE SEQUENCE [LARGE SCALE GENOMIC DNA]</scope>
</reference>
<proteinExistence type="predicted"/>
<dbReference type="Proteomes" id="UP000249354">
    <property type="component" value="Unassembled WGS sequence"/>
</dbReference>
<accession>A0A2W4TS46</accession>
<dbReference type="Pfam" id="PF23562">
    <property type="entry name" value="AMP-binding_C_3"/>
    <property type="match status" value="1"/>
</dbReference>
<name>A0A2W4TS46_9CYAN</name>
<dbReference type="InterPro" id="IPR052987">
    <property type="entry name" value="Chloroplast_AMP-bd_Enzymes"/>
</dbReference>
<gene>
    <name evidence="2" type="ORF">DCF25_18810</name>
</gene>
<evidence type="ECO:0000313" key="2">
    <source>
        <dbReference type="EMBL" id="PZO11762.1"/>
    </source>
</evidence>
<dbReference type="InterPro" id="IPR020845">
    <property type="entry name" value="AMP-binding_CS"/>
</dbReference>
<dbReference type="GO" id="GO:0030497">
    <property type="term" value="P:fatty acid elongation"/>
    <property type="evidence" value="ECO:0007669"/>
    <property type="project" value="TreeGrafter"/>
</dbReference>
<dbReference type="Gene3D" id="3.30.300.30">
    <property type="match status" value="1"/>
</dbReference>
<dbReference type="GO" id="GO:0008922">
    <property type="term" value="F:long-chain fatty acid [acyl-carrier-protein] ligase activity"/>
    <property type="evidence" value="ECO:0007669"/>
    <property type="project" value="TreeGrafter"/>
</dbReference>
<dbReference type="InterPro" id="IPR000873">
    <property type="entry name" value="AMP-dep_synth/lig_dom"/>
</dbReference>
<dbReference type="PANTHER" id="PTHR43813">
    <property type="entry name" value="ACYL-ACTIVATING ENZYME 16, CHLOROPLASTIC-RELATED"/>
    <property type="match status" value="1"/>
</dbReference>
<dbReference type="AlphaFoldDB" id="A0A2W4TS46"/>
<dbReference type="Gene3D" id="3.40.50.12780">
    <property type="entry name" value="N-terminal domain of ligase-like"/>
    <property type="match status" value="2"/>
</dbReference>
<keyword evidence="2" id="KW-0436">Ligase</keyword>
<dbReference type="EMBL" id="QBMC01000171">
    <property type="protein sequence ID" value="PZO11762.1"/>
    <property type="molecule type" value="Genomic_DNA"/>
</dbReference>
<comment type="caution">
    <text evidence="2">The sequence shown here is derived from an EMBL/GenBank/DDBJ whole genome shotgun (WGS) entry which is preliminary data.</text>
</comment>
<protein>
    <submittedName>
        <fullName evidence="2">Long-chain fatty acid--CoA ligase</fullName>
    </submittedName>
</protein>
<dbReference type="SUPFAM" id="SSF56801">
    <property type="entry name" value="Acetyl-CoA synthetase-like"/>
    <property type="match status" value="1"/>
</dbReference>
<dbReference type="InterPro" id="IPR045851">
    <property type="entry name" value="AMP-bd_C_sf"/>
</dbReference>